<dbReference type="EMBL" id="JARZFX010000015">
    <property type="protein sequence ID" value="MEC5425532.1"/>
    <property type="molecule type" value="Genomic_DNA"/>
</dbReference>
<dbReference type="InterPro" id="IPR036424">
    <property type="entry name" value="UPP_synth-like_sf"/>
</dbReference>
<dbReference type="GO" id="GO:0016740">
    <property type="term" value="F:transferase activity"/>
    <property type="evidence" value="ECO:0007669"/>
    <property type="project" value="UniProtKB-KW"/>
</dbReference>
<feature type="binding site" evidence="2">
    <location>
        <begin position="59"/>
        <end position="61"/>
    </location>
    <ligand>
        <name>substrate</name>
    </ligand>
</feature>
<accession>A0ABU6KJN8</accession>
<keyword evidence="4" id="KW-1185">Reference proteome</keyword>
<dbReference type="NCBIfam" id="NF011405">
    <property type="entry name" value="PRK14830.1"/>
    <property type="match status" value="1"/>
</dbReference>
<keyword evidence="2" id="KW-0460">Magnesium</keyword>
<name>A0ABU6KJN8_9BACI</name>
<feature type="binding site" evidence="2">
    <location>
        <position position="65"/>
    </location>
    <ligand>
        <name>substrate</name>
    </ligand>
</feature>
<dbReference type="InterPro" id="IPR018520">
    <property type="entry name" value="UPP_synth-like_CS"/>
</dbReference>
<comment type="similarity">
    <text evidence="2">Belongs to the UPP synthase family.</text>
</comment>
<feature type="binding site" evidence="2">
    <location>
        <position position="63"/>
    </location>
    <ligand>
        <name>substrate</name>
    </ligand>
</feature>
<dbReference type="HAMAP" id="MF_01139">
    <property type="entry name" value="ISPT"/>
    <property type="match status" value="1"/>
</dbReference>
<dbReference type="RefSeq" id="WP_327609069.1">
    <property type="nucleotide sequence ID" value="NZ_JARZFX010000015.1"/>
</dbReference>
<feature type="binding site" evidence="2">
    <location>
        <begin position="188"/>
        <end position="190"/>
    </location>
    <ligand>
        <name>substrate</name>
    </ligand>
</feature>
<dbReference type="Proteomes" id="UP001335737">
    <property type="component" value="Unassembled WGS sequence"/>
</dbReference>
<dbReference type="SUPFAM" id="SSF64005">
    <property type="entry name" value="Undecaprenyl diphosphate synthase"/>
    <property type="match status" value="1"/>
</dbReference>
<comment type="function">
    <text evidence="2">Catalyzes the condensation of isopentenyl diphosphate (IPP) with allylic pyrophosphates generating different type of terpenoids.</text>
</comment>
<dbReference type="Gene3D" id="3.40.1180.10">
    <property type="entry name" value="Decaprenyl diphosphate synthase-like"/>
    <property type="match status" value="1"/>
</dbReference>
<evidence type="ECO:0000256" key="2">
    <source>
        <dbReference type="HAMAP-Rule" id="MF_01139"/>
    </source>
</evidence>
<dbReference type="EC" id="2.5.1.-" evidence="2"/>
<feature type="active site" evidence="2">
    <location>
        <position position="14"/>
    </location>
</feature>
<organism evidence="3 4">
    <name type="scientific">Virgibacillus tibetensis</name>
    <dbReference type="NCBI Taxonomy" id="3042313"/>
    <lineage>
        <taxon>Bacteria</taxon>
        <taxon>Bacillati</taxon>
        <taxon>Bacillota</taxon>
        <taxon>Bacilli</taxon>
        <taxon>Bacillales</taxon>
        <taxon>Bacillaceae</taxon>
        <taxon>Virgibacillus</taxon>
    </lineage>
</organism>
<comment type="caution">
    <text evidence="3">The sequence shown here is derived from an EMBL/GenBank/DDBJ whole genome shotgun (WGS) entry which is preliminary data.</text>
</comment>
<protein>
    <recommendedName>
        <fullName evidence="2">Isoprenyl transferase</fullName>
        <ecNumber evidence="2">2.5.1.-</ecNumber>
    </recommendedName>
</protein>
<evidence type="ECO:0000313" key="4">
    <source>
        <dbReference type="Proteomes" id="UP001335737"/>
    </source>
</evidence>
<gene>
    <name evidence="3" type="ORF">QGM71_18800</name>
</gene>
<keyword evidence="2" id="KW-0479">Metal-binding</keyword>
<comment type="subunit">
    <text evidence="2">Homodimer.</text>
</comment>
<evidence type="ECO:0000256" key="1">
    <source>
        <dbReference type="ARBA" id="ARBA00022679"/>
    </source>
</evidence>
<evidence type="ECO:0000313" key="3">
    <source>
        <dbReference type="EMBL" id="MEC5425532.1"/>
    </source>
</evidence>
<keyword evidence="1 2" id="KW-0808">Transferase</keyword>
<reference evidence="3 4" key="1">
    <citation type="journal article" date="2024" name="Int. J. Syst. Evol. Microbiol.">
        <title>Virgibacillus tibetensis sp. nov., isolated from salt lake on the Tibetan Plateau of China.</title>
        <authorList>
            <person name="Phurbu D."/>
            <person name="Liu Z.-X."/>
            <person name="Wang R."/>
            <person name="Zheng Y.-Y."/>
            <person name="Liu H.-C."/>
            <person name="Zhou Y.-G."/>
            <person name="Yu Y.-J."/>
            <person name="Li A.-H."/>
        </authorList>
    </citation>
    <scope>NUCLEOTIDE SEQUENCE [LARGE SCALE GENOMIC DNA]</scope>
    <source>
        <strain evidence="3 4">C22-A2</strain>
    </source>
</reference>
<dbReference type="PANTHER" id="PTHR10291">
    <property type="entry name" value="DEHYDRODOLICHYL DIPHOSPHATE SYNTHASE FAMILY MEMBER"/>
    <property type="match status" value="1"/>
</dbReference>
<comment type="cofactor">
    <cofactor evidence="2">
        <name>Mg(2+)</name>
        <dbReference type="ChEBI" id="CHEBI:18420"/>
    </cofactor>
    <text evidence="2">Binds 2 magnesium ions per subunit.</text>
</comment>
<dbReference type="PROSITE" id="PS01066">
    <property type="entry name" value="UPP_SYNTHASE"/>
    <property type="match status" value="1"/>
</dbReference>
<dbReference type="InterPro" id="IPR001441">
    <property type="entry name" value="UPP_synth-like"/>
</dbReference>
<sequence>MNYSIPKHVAIMMDGNGRWGKKRGLTRSEGHYAGAKTMQKIIDACIDFDVKILTLYAFSSENWSRPEDEVNYLMHLPVKFFNQKLPEFMRRNINIRISGNLAALPDPTREALMKAEKKTGNNTGIIVNFAFNYGGRDDILQGIRRVIHEVQNNDMNLDMMDEDLFQQYLYTKDLPDPELVIRTGGEKRVSNFLLWQSSMSELYFTDVFFPDFNKELLYEAIKEYQRRTTLHLTENQKWESTIRG</sequence>
<feature type="binding site" evidence="2">
    <location>
        <position position="182"/>
    </location>
    <ligand>
        <name>substrate</name>
    </ligand>
</feature>
<feature type="binding site" evidence="2">
    <location>
        <begin position="15"/>
        <end position="18"/>
    </location>
    <ligand>
        <name>substrate</name>
    </ligand>
</feature>
<dbReference type="Pfam" id="PF01255">
    <property type="entry name" value="Prenyltransf"/>
    <property type="match status" value="1"/>
</dbReference>
<dbReference type="CDD" id="cd00475">
    <property type="entry name" value="Cis_IPPS"/>
    <property type="match status" value="1"/>
</dbReference>
<feature type="binding site" evidence="2">
    <location>
        <position position="31"/>
    </location>
    <ligand>
        <name>substrate</name>
    </ligand>
</feature>
<feature type="active site" description="Proton acceptor" evidence="2">
    <location>
        <position position="62"/>
    </location>
</feature>
<proteinExistence type="inferred from homology"/>
<feature type="binding site" evidence="2">
    <location>
        <position position="14"/>
    </location>
    <ligand>
        <name>Mg(2+)</name>
        <dbReference type="ChEBI" id="CHEBI:18420"/>
    </ligand>
</feature>
<feature type="binding site" evidence="2">
    <location>
        <position position="201"/>
    </location>
    <ligand>
        <name>Mg(2+)</name>
        <dbReference type="ChEBI" id="CHEBI:18420"/>
    </ligand>
</feature>
<dbReference type="NCBIfam" id="TIGR00055">
    <property type="entry name" value="uppS"/>
    <property type="match status" value="1"/>
</dbReference>
<feature type="binding site" evidence="2">
    <location>
        <position position="27"/>
    </location>
    <ligand>
        <name>substrate</name>
    </ligand>
</feature>
<feature type="binding site" evidence="2">
    <location>
        <position position="19"/>
    </location>
    <ligand>
        <name>substrate</name>
    </ligand>
</feature>
<dbReference type="PANTHER" id="PTHR10291:SF0">
    <property type="entry name" value="DEHYDRODOLICHYL DIPHOSPHATE SYNTHASE 2"/>
    <property type="match status" value="1"/>
</dbReference>